<dbReference type="EMBL" id="CP021995">
    <property type="protein sequence ID" value="ASD27220.1"/>
    <property type="molecule type" value="Genomic_DNA"/>
</dbReference>
<reference evidence="2 3" key="1">
    <citation type="submission" date="2017-06" db="EMBL/GenBank/DDBJ databases">
        <title>Biodegradation of gentamicin by bacterial consortia AMQD4 in synthetic medium and raw gentamicin sewage.</title>
        <authorList>
            <person name="Chang H."/>
            <person name="Feng Y."/>
            <person name="Li Z."/>
            <person name="Xue J."/>
            <person name="Cheng D."/>
        </authorList>
    </citation>
    <scope>NUCLEOTIDE SEQUENCE [LARGE SCALE GENOMIC DNA]</scope>
    <source>
        <strain evidence="2 3">BZC3</strain>
    </source>
</reference>
<evidence type="ECO:0000313" key="2">
    <source>
        <dbReference type="EMBL" id="ASD27220.1"/>
    </source>
</evidence>
<evidence type="ECO:0000313" key="3">
    <source>
        <dbReference type="Proteomes" id="UP000197024"/>
    </source>
</evidence>
<dbReference type="CDD" id="cd01918">
    <property type="entry name" value="HprK_C"/>
    <property type="match status" value="1"/>
</dbReference>
<dbReference type="Proteomes" id="UP000197024">
    <property type="component" value="Chromosome"/>
</dbReference>
<proteinExistence type="predicted"/>
<gene>
    <name evidence="2" type="ORF">CD943_10170</name>
</gene>
<protein>
    <submittedName>
        <fullName evidence="2">Serine kinase</fullName>
    </submittedName>
</protein>
<keyword evidence="2" id="KW-0808">Transferase</keyword>
<reference evidence="2 3" key="2">
    <citation type="submission" date="2017-06" db="EMBL/GenBank/DDBJ databases">
        <authorList>
            <person name="Kim H.J."/>
            <person name="Triplett B.A."/>
        </authorList>
    </citation>
    <scope>NUCLEOTIDE SEQUENCE [LARGE SCALE GENOMIC DNA]</scope>
    <source>
        <strain evidence="2 3">BZC3</strain>
    </source>
</reference>
<dbReference type="AlphaFoldDB" id="A0A1Z3LYF1"/>
<dbReference type="GO" id="GO:0006109">
    <property type="term" value="P:regulation of carbohydrate metabolic process"/>
    <property type="evidence" value="ECO:0007669"/>
    <property type="project" value="InterPro"/>
</dbReference>
<dbReference type="Pfam" id="PF07475">
    <property type="entry name" value="Hpr_kinase_C"/>
    <property type="match status" value="1"/>
</dbReference>
<name>A0A1Z3LYF1_BREDI</name>
<organism evidence="2 3">
    <name type="scientific">Brevundimonas diminuta</name>
    <name type="common">Pseudomonas diminuta</name>
    <dbReference type="NCBI Taxonomy" id="293"/>
    <lineage>
        <taxon>Bacteria</taxon>
        <taxon>Pseudomonadati</taxon>
        <taxon>Pseudomonadota</taxon>
        <taxon>Alphaproteobacteria</taxon>
        <taxon>Caulobacterales</taxon>
        <taxon>Caulobacteraceae</taxon>
        <taxon>Brevundimonas</taxon>
    </lineage>
</organism>
<feature type="domain" description="HPr kinase/phosphorylase C-terminal" evidence="1">
    <location>
        <begin position="22"/>
        <end position="84"/>
    </location>
</feature>
<dbReference type="STRING" id="293.GCA_000988015_01489"/>
<keyword evidence="2" id="KW-0418">Kinase</keyword>
<accession>A0A1Z3LYF1</accession>
<dbReference type="Gene3D" id="3.40.50.300">
    <property type="entry name" value="P-loop containing nucleotide triphosphate hydrolases"/>
    <property type="match status" value="1"/>
</dbReference>
<dbReference type="GO" id="GO:0000155">
    <property type="term" value="F:phosphorelay sensor kinase activity"/>
    <property type="evidence" value="ECO:0007669"/>
    <property type="project" value="InterPro"/>
</dbReference>
<dbReference type="RefSeq" id="WP_088410958.1">
    <property type="nucleotide sequence ID" value="NZ_CP021995.1"/>
</dbReference>
<evidence type="ECO:0000259" key="1">
    <source>
        <dbReference type="Pfam" id="PF07475"/>
    </source>
</evidence>
<sequence length="155" mass="16644">MTAPRQPLHATVVATRLDGAWRGVLIQGRSGAGKSDLALRLMQNGWRLVGDDWVEVFACKDALYAAAPATIAGRMEMRGLGVVSRPFLPLTRIALSLHLTHEPVERMPEADQDVIDGIAIPRLVLDPRPASAPLVVAAAMELVAKRPLGRDDGAL</sequence>
<dbReference type="InterPro" id="IPR027417">
    <property type="entry name" value="P-loop_NTPase"/>
</dbReference>
<dbReference type="GO" id="GO:0005524">
    <property type="term" value="F:ATP binding"/>
    <property type="evidence" value="ECO:0007669"/>
    <property type="project" value="InterPro"/>
</dbReference>
<dbReference type="InterPro" id="IPR011104">
    <property type="entry name" value="Hpr_kin/Pase_C"/>
</dbReference>
<dbReference type="SUPFAM" id="SSF53795">
    <property type="entry name" value="PEP carboxykinase-like"/>
    <property type="match status" value="1"/>
</dbReference>